<evidence type="ECO:0000256" key="1">
    <source>
        <dbReference type="ARBA" id="ARBA00004651"/>
    </source>
</evidence>
<protein>
    <recommendedName>
        <fullName evidence="8">ABC transmembrane type-1 domain-containing protein</fullName>
    </recommendedName>
</protein>
<evidence type="ECO:0000256" key="7">
    <source>
        <dbReference type="RuleBase" id="RU363032"/>
    </source>
</evidence>
<dbReference type="SUPFAM" id="SSF161098">
    <property type="entry name" value="MetI-like"/>
    <property type="match status" value="1"/>
</dbReference>
<evidence type="ECO:0000256" key="5">
    <source>
        <dbReference type="ARBA" id="ARBA00022989"/>
    </source>
</evidence>
<evidence type="ECO:0000256" key="4">
    <source>
        <dbReference type="ARBA" id="ARBA00022692"/>
    </source>
</evidence>
<accession>A0A6J4UIW8</accession>
<feature type="domain" description="ABC transmembrane type-1" evidence="8">
    <location>
        <begin position="88"/>
        <end position="302"/>
    </location>
</feature>
<comment type="subcellular location">
    <subcellularLocation>
        <location evidence="1 7">Cell membrane</location>
        <topology evidence="1 7">Multi-pass membrane protein</topology>
    </subcellularLocation>
</comment>
<dbReference type="EMBL" id="CADCWF010000109">
    <property type="protein sequence ID" value="CAA9550817.1"/>
    <property type="molecule type" value="Genomic_DNA"/>
</dbReference>
<evidence type="ECO:0000313" key="9">
    <source>
        <dbReference type="EMBL" id="CAA9550817.1"/>
    </source>
</evidence>
<dbReference type="InterPro" id="IPR051393">
    <property type="entry name" value="ABC_transporter_permease"/>
</dbReference>
<dbReference type="AlphaFoldDB" id="A0A6J4UIW8"/>
<keyword evidence="6 7" id="KW-0472">Membrane</keyword>
<keyword evidence="3" id="KW-1003">Cell membrane</keyword>
<name>A0A6J4UIW8_9BACT</name>
<feature type="transmembrane region" description="Helical" evidence="7">
    <location>
        <begin position="29"/>
        <end position="56"/>
    </location>
</feature>
<evidence type="ECO:0000256" key="3">
    <source>
        <dbReference type="ARBA" id="ARBA00022475"/>
    </source>
</evidence>
<dbReference type="PANTHER" id="PTHR30193">
    <property type="entry name" value="ABC TRANSPORTER PERMEASE PROTEIN"/>
    <property type="match status" value="1"/>
</dbReference>
<comment type="similarity">
    <text evidence="7">Belongs to the binding-protein-dependent transport system permease family.</text>
</comment>
<keyword evidence="5 7" id="KW-1133">Transmembrane helix</keyword>
<dbReference type="PROSITE" id="PS50928">
    <property type="entry name" value="ABC_TM1"/>
    <property type="match status" value="1"/>
</dbReference>
<evidence type="ECO:0000256" key="6">
    <source>
        <dbReference type="ARBA" id="ARBA00023136"/>
    </source>
</evidence>
<feature type="transmembrane region" description="Helical" evidence="7">
    <location>
        <begin position="281"/>
        <end position="303"/>
    </location>
</feature>
<gene>
    <name evidence="9" type="ORF">AVDCRST_MAG59-1743</name>
</gene>
<dbReference type="InterPro" id="IPR035906">
    <property type="entry name" value="MetI-like_sf"/>
</dbReference>
<dbReference type="Gene3D" id="1.10.3720.10">
    <property type="entry name" value="MetI-like"/>
    <property type="match status" value="1"/>
</dbReference>
<feature type="transmembrane region" description="Helical" evidence="7">
    <location>
        <begin position="125"/>
        <end position="142"/>
    </location>
</feature>
<dbReference type="PANTHER" id="PTHR30193:SF41">
    <property type="entry name" value="DIACETYLCHITOBIOSE UPTAKE SYSTEM PERMEASE PROTEIN NGCF"/>
    <property type="match status" value="1"/>
</dbReference>
<dbReference type="Pfam" id="PF00528">
    <property type="entry name" value="BPD_transp_1"/>
    <property type="match status" value="1"/>
</dbReference>
<dbReference type="GO" id="GO:0055085">
    <property type="term" value="P:transmembrane transport"/>
    <property type="evidence" value="ECO:0007669"/>
    <property type="project" value="InterPro"/>
</dbReference>
<proteinExistence type="inferred from homology"/>
<evidence type="ECO:0000259" key="8">
    <source>
        <dbReference type="PROSITE" id="PS50928"/>
    </source>
</evidence>
<dbReference type="InterPro" id="IPR000515">
    <property type="entry name" value="MetI-like"/>
</dbReference>
<feature type="transmembrane region" description="Helical" evidence="7">
    <location>
        <begin position="186"/>
        <end position="208"/>
    </location>
</feature>
<organism evidence="9">
    <name type="scientific">uncultured Thermomicrobiales bacterium</name>
    <dbReference type="NCBI Taxonomy" id="1645740"/>
    <lineage>
        <taxon>Bacteria</taxon>
        <taxon>Pseudomonadati</taxon>
        <taxon>Thermomicrobiota</taxon>
        <taxon>Thermomicrobia</taxon>
        <taxon>Thermomicrobiales</taxon>
        <taxon>environmental samples</taxon>
    </lineage>
</organism>
<feature type="transmembrane region" description="Helical" evidence="7">
    <location>
        <begin position="91"/>
        <end position="113"/>
    </location>
</feature>
<feature type="transmembrane region" description="Helical" evidence="7">
    <location>
        <begin position="229"/>
        <end position="254"/>
    </location>
</feature>
<sequence length="312" mass="34304">MAVHLPVARARTAGTERVGRRRLVRQRTVAGWLCLAPFLVVNLLVIVGPSVATVYYSFTDWTGVGGAAFVGLENFRQLAGDGNFHNALAHVAQWTAFFLTVPIAMALLGSYLLSQVKRFQILFRLIYFVPYTIASVVTASVWENIYDGNRGLVPLLADAGVSPLEGVALLGNKQTALPAVAWVDTWHWWGFLVIVFLAAMQSVDAELYDAVRIDGGGRWREFRDVTIPAIRPTLVFVVLITVIGSLLAFDYIYIMTQGGPAGATDVVGTLLYERAFRLFEAGYAAAMGLSMTLLSAVLMVVYLQLRRRGWEV</sequence>
<dbReference type="GO" id="GO:0005886">
    <property type="term" value="C:plasma membrane"/>
    <property type="evidence" value="ECO:0007669"/>
    <property type="project" value="UniProtKB-SubCell"/>
</dbReference>
<evidence type="ECO:0000256" key="2">
    <source>
        <dbReference type="ARBA" id="ARBA00022448"/>
    </source>
</evidence>
<dbReference type="CDD" id="cd06261">
    <property type="entry name" value="TM_PBP2"/>
    <property type="match status" value="1"/>
</dbReference>
<reference evidence="9" key="1">
    <citation type="submission" date="2020-02" db="EMBL/GenBank/DDBJ databases">
        <authorList>
            <person name="Meier V. D."/>
        </authorList>
    </citation>
    <scope>NUCLEOTIDE SEQUENCE</scope>
    <source>
        <strain evidence="9">AVDCRST_MAG59</strain>
    </source>
</reference>
<keyword evidence="4 7" id="KW-0812">Transmembrane</keyword>
<keyword evidence="2 7" id="KW-0813">Transport</keyword>